<keyword evidence="4" id="KW-1185">Reference proteome</keyword>
<dbReference type="EMBL" id="KN819483">
    <property type="protein sequence ID" value="KIJ09264.1"/>
    <property type="molecule type" value="Genomic_DNA"/>
</dbReference>
<evidence type="ECO:0000256" key="2">
    <source>
        <dbReference type="SAM" id="MobiDB-lite"/>
    </source>
</evidence>
<sequence length="757" mass="83113">MVSRKRGKAPVRIQGGPDVVADGTATKDQLGDATKGMTNKRCYEEAESDPSCTATGSKNTGTATKNSKRGRKMATDTGGVFNNPFDVGLKSAHAFNQVQQRAHLVPVPAMMVPPHPPQTYDRLLPTEKQYATVQQQIDDAAQGLGSAPNLNLPFNSASVIQGDSRLQLNDVPIDPAIEPGLSTIMESNMRQLVISKPTVGTASTQLLPTALMQDITGWCGETPMMPMTPQLVPGPLANPFDTLLFHDPSPLGKPPSVASSASTLRTGISSLTLMNAELTPQTSSTSPEVSHTSSLAPQPSVLSFLLNTLASDKRIPPVAGRQSVLPRWLTDTVHRLESDVKRLQQKSDDTIDIVKSQGAEIISLRKALENLKLDQKKLQNDVDETLTSMESMKSNVEAVAVNVNTLADSYKTSGESSKANAVRTVVQHSKDNTWNTGVRKCFLSAIGIMKANMVKTYHPHEDGAQIRGNQIRPDFTKDWNDNACWGAPMINYIRQNVRKCHPVLSEELVNSKTDDDILKRLHENFKHYANEYRSANGVSLTTAKARSKPNAQHVCREARKRLKLEERLAVRGDSQLISAAWNYAFTLPYQSTDESVKSADEKGGVDPDTDDDRPAIGFKQSAEQEGPLKVKGKRKATSRLPWVTRRPAYRNDLFNQAMDHLNGLVLEKKPGRHPREIGPDREKDFPDVKMGVKIPLGAVNPHWLQSHPQNMSRYDASIVSANVPSHGTTELMNEYEEDDGAVGDDEEDNNDGDNLYE</sequence>
<evidence type="ECO:0000313" key="3">
    <source>
        <dbReference type="EMBL" id="KIJ09264.1"/>
    </source>
</evidence>
<gene>
    <name evidence="3" type="ORF">PAXINDRAFT_17647</name>
</gene>
<name>A0A0C9SPW0_PAXIN</name>
<accession>A0A0C9SPW0</accession>
<protein>
    <submittedName>
        <fullName evidence="3">Uncharacterized protein</fullName>
    </submittedName>
</protein>
<feature type="compositionally biased region" description="Acidic residues" evidence="2">
    <location>
        <begin position="733"/>
        <end position="757"/>
    </location>
</feature>
<dbReference type="AlphaFoldDB" id="A0A0C9SPW0"/>
<dbReference type="Proteomes" id="UP000053647">
    <property type="component" value="Unassembled WGS sequence"/>
</dbReference>
<feature type="region of interest" description="Disordered" evidence="2">
    <location>
        <begin position="593"/>
        <end position="637"/>
    </location>
</feature>
<keyword evidence="1" id="KW-0175">Coiled coil</keyword>
<feature type="region of interest" description="Disordered" evidence="2">
    <location>
        <begin position="725"/>
        <end position="757"/>
    </location>
</feature>
<dbReference type="HOGENOM" id="CLU_368053_0_0_1"/>
<reference evidence="4" key="2">
    <citation type="submission" date="2015-01" db="EMBL/GenBank/DDBJ databases">
        <title>Evolutionary Origins and Diversification of the Mycorrhizal Mutualists.</title>
        <authorList>
            <consortium name="DOE Joint Genome Institute"/>
            <consortium name="Mycorrhizal Genomics Consortium"/>
            <person name="Kohler A."/>
            <person name="Kuo A."/>
            <person name="Nagy L.G."/>
            <person name="Floudas D."/>
            <person name="Copeland A."/>
            <person name="Barry K.W."/>
            <person name="Cichocki N."/>
            <person name="Veneault-Fourrey C."/>
            <person name="LaButti K."/>
            <person name="Lindquist E.A."/>
            <person name="Lipzen A."/>
            <person name="Lundell T."/>
            <person name="Morin E."/>
            <person name="Murat C."/>
            <person name="Riley R."/>
            <person name="Ohm R."/>
            <person name="Sun H."/>
            <person name="Tunlid A."/>
            <person name="Henrissat B."/>
            <person name="Grigoriev I.V."/>
            <person name="Hibbett D.S."/>
            <person name="Martin F."/>
        </authorList>
    </citation>
    <scope>NUCLEOTIDE SEQUENCE [LARGE SCALE GENOMIC DNA]</scope>
    <source>
        <strain evidence="4">ATCC 200175</strain>
    </source>
</reference>
<proteinExistence type="predicted"/>
<evidence type="ECO:0000256" key="1">
    <source>
        <dbReference type="SAM" id="Coils"/>
    </source>
</evidence>
<feature type="coiled-coil region" evidence="1">
    <location>
        <begin position="361"/>
        <end position="388"/>
    </location>
</feature>
<feature type="compositionally biased region" description="Basic and acidic residues" evidence="2">
    <location>
        <begin position="594"/>
        <end position="605"/>
    </location>
</feature>
<feature type="compositionally biased region" description="Polar residues" evidence="2">
    <location>
        <begin position="50"/>
        <end position="65"/>
    </location>
</feature>
<reference evidence="3 4" key="1">
    <citation type="submission" date="2014-06" db="EMBL/GenBank/DDBJ databases">
        <authorList>
            <consortium name="DOE Joint Genome Institute"/>
            <person name="Kuo A."/>
            <person name="Kohler A."/>
            <person name="Nagy L.G."/>
            <person name="Floudas D."/>
            <person name="Copeland A."/>
            <person name="Barry K.W."/>
            <person name="Cichocki N."/>
            <person name="Veneault-Fourrey C."/>
            <person name="LaButti K."/>
            <person name="Lindquist E.A."/>
            <person name="Lipzen A."/>
            <person name="Lundell T."/>
            <person name="Morin E."/>
            <person name="Murat C."/>
            <person name="Sun H."/>
            <person name="Tunlid A."/>
            <person name="Henrissat B."/>
            <person name="Grigoriev I.V."/>
            <person name="Hibbett D.S."/>
            <person name="Martin F."/>
            <person name="Nordberg H.P."/>
            <person name="Cantor M.N."/>
            <person name="Hua S.X."/>
        </authorList>
    </citation>
    <scope>NUCLEOTIDE SEQUENCE [LARGE SCALE GENOMIC DNA]</scope>
    <source>
        <strain evidence="3 4">ATCC 200175</strain>
    </source>
</reference>
<organism evidence="3 4">
    <name type="scientific">Paxillus involutus ATCC 200175</name>
    <dbReference type="NCBI Taxonomy" id="664439"/>
    <lineage>
        <taxon>Eukaryota</taxon>
        <taxon>Fungi</taxon>
        <taxon>Dikarya</taxon>
        <taxon>Basidiomycota</taxon>
        <taxon>Agaricomycotina</taxon>
        <taxon>Agaricomycetes</taxon>
        <taxon>Agaricomycetidae</taxon>
        <taxon>Boletales</taxon>
        <taxon>Paxilineae</taxon>
        <taxon>Paxillaceae</taxon>
        <taxon>Paxillus</taxon>
    </lineage>
</organism>
<feature type="region of interest" description="Disordered" evidence="2">
    <location>
        <begin position="1"/>
        <end position="77"/>
    </location>
</feature>
<dbReference type="OrthoDB" id="2683505at2759"/>
<evidence type="ECO:0000313" key="4">
    <source>
        <dbReference type="Proteomes" id="UP000053647"/>
    </source>
</evidence>